<dbReference type="Proteomes" id="UP000465778">
    <property type="component" value="Unassembled WGS sequence"/>
</dbReference>
<dbReference type="Pfam" id="PF11611">
    <property type="entry name" value="DUF4352"/>
    <property type="match status" value="1"/>
</dbReference>
<accession>A0A800MRR3</accession>
<evidence type="ECO:0000256" key="2">
    <source>
        <dbReference type="SAM" id="MobiDB-lite"/>
    </source>
</evidence>
<name>A0A800MRR3_CYTFI</name>
<sequence>MKKFFKFGCLGFIALIILGVIGAALSDGDEKTSTEPKSQEETKSDKPKEKKAEPKIAKIGETSTVADVGFTVQSVEETQEIDSGNDFIDNATTDGKFIIADVKIDNEKKEALTINSSFFKIKVNGAEYEPVTDGEVIMAMGDAGTDFFLQQINPGLSKSGKVVFEVPADVDLSKAILHCQTGAFGTETTEIKLSK</sequence>
<dbReference type="Gene3D" id="2.60.40.1240">
    <property type="match status" value="1"/>
</dbReference>
<protein>
    <recommendedName>
        <fullName evidence="4">DUF4352 domain-containing protein</fullName>
    </recommendedName>
</protein>
<evidence type="ECO:0000313" key="6">
    <source>
        <dbReference type="Proteomes" id="UP000465778"/>
    </source>
</evidence>
<feature type="region of interest" description="Disordered" evidence="2">
    <location>
        <begin position="28"/>
        <end position="56"/>
    </location>
</feature>
<organism evidence="5 6">
    <name type="scientific">Cytobacillus firmus</name>
    <name type="common">Bacillus firmus</name>
    <dbReference type="NCBI Taxonomy" id="1399"/>
    <lineage>
        <taxon>Bacteria</taxon>
        <taxon>Bacillati</taxon>
        <taxon>Bacillota</taxon>
        <taxon>Bacilli</taxon>
        <taxon>Bacillales</taxon>
        <taxon>Bacillaceae</taxon>
        <taxon>Cytobacillus</taxon>
    </lineage>
</organism>
<reference evidence="5 6" key="1">
    <citation type="journal article" date="2020" name="G3 (Bethesda)">
        <title>Whole Genome Sequencing and Comparative Genomics of Two Nematicidal Bacillus Strains Reveals a Wide Range of Possible Virulence Factors.</title>
        <authorList>
            <person name="Susic N."/>
            <person name="Janezic S."/>
            <person name="Rupnik M."/>
            <person name="Geric Stare B."/>
        </authorList>
    </citation>
    <scope>NUCLEOTIDE SEQUENCE [LARGE SCALE GENOMIC DNA]</scope>
    <source>
        <strain evidence="5 6">I-1582</strain>
    </source>
</reference>
<feature type="chain" id="PRO_5039599190" description="DUF4352 domain-containing protein" evidence="3">
    <location>
        <begin position="27"/>
        <end position="195"/>
    </location>
</feature>
<dbReference type="AlphaFoldDB" id="A0A800MRR3"/>
<keyword evidence="1 3" id="KW-0732">Signal</keyword>
<evidence type="ECO:0000256" key="3">
    <source>
        <dbReference type="SAM" id="SignalP"/>
    </source>
</evidence>
<feature type="domain" description="DUF4352" evidence="4">
    <location>
        <begin position="58"/>
        <end position="172"/>
    </location>
</feature>
<dbReference type="InterPro" id="IPR029051">
    <property type="entry name" value="DUF4352"/>
</dbReference>
<dbReference type="RefSeq" id="WP_197198681.1">
    <property type="nucleotide sequence ID" value="NZ_JAQZDS010000002.1"/>
</dbReference>
<evidence type="ECO:0000313" key="5">
    <source>
        <dbReference type="EMBL" id="KAF0821269.1"/>
    </source>
</evidence>
<gene>
    <name evidence="5" type="ORF">KIS1582_5019</name>
</gene>
<dbReference type="EMBL" id="VDEM01000130">
    <property type="protein sequence ID" value="KAF0821269.1"/>
    <property type="molecule type" value="Genomic_DNA"/>
</dbReference>
<feature type="signal peptide" evidence="3">
    <location>
        <begin position="1"/>
        <end position="26"/>
    </location>
</feature>
<evidence type="ECO:0000259" key="4">
    <source>
        <dbReference type="Pfam" id="PF11611"/>
    </source>
</evidence>
<proteinExistence type="predicted"/>
<evidence type="ECO:0000256" key="1">
    <source>
        <dbReference type="ARBA" id="ARBA00022729"/>
    </source>
</evidence>
<dbReference type="InterPro" id="IPR029050">
    <property type="entry name" value="Immunoprotect_excell_Ig-like"/>
</dbReference>
<comment type="caution">
    <text evidence="5">The sequence shown here is derived from an EMBL/GenBank/DDBJ whole genome shotgun (WGS) entry which is preliminary data.</text>
</comment>